<organism evidence="1 2">
    <name type="scientific">Tuber borchii</name>
    <name type="common">White truffle</name>
    <dbReference type="NCBI Taxonomy" id="42251"/>
    <lineage>
        <taxon>Eukaryota</taxon>
        <taxon>Fungi</taxon>
        <taxon>Dikarya</taxon>
        <taxon>Ascomycota</taxon>
        <taxon>Pezizomycotina</taxon>
        <taxon>Pezizomycetes</taxon>
        <taxon>Pezizales</taxon>
        <taxon>Tuberaceae</taxon>
        <taxon>Tuber</taxon>
    </lineage>
</organism>
<reference evidence="1 2" key="1">
    <citation type="submission" date="2017-04" db="EMBL/GenBank/DDBJ databases">
        <title>Draft genome sequence of Tuber borchii Vittad., a whitish edible truffle.</title>
        <authorList>
            <consortium name="DOE Joint Genome Institute"/>
            <person name="Murat C."/>
            <person name="Kuo A."/>
            <person name="Barry K.W."/>
            <person name="Clum A."/>
            <person name="Dockter R.B."/>
            <person name="Fauchery L."/>
            <person name="Iotti M."/>
            <person name="Kohler A."/>
            <person name="Labutti K."/>
            <person name="Lindquist E.A."/>
            <person name="Lipzen A."/>
            <person name="Ohm R.A."/>
            <person name="Wang M."/>
            <person name="Grigoriev I.V."/>
            <person name="Zambonelli A."/>
            <person name="Martin F.M."/>
        </authorList>
    </citation>
    <scope>NUCLEOTIDE SEQUENCE [LARGE SCALE GENOMIC DNA]</scope>
    <source>
        <strain evidence="1 2">Tbo3840</strain>
    </source>
</reference>
<dbReference type="EMBL" id="NESQ01000024">
    <property type="protein sequence ID" value="PUU82645.1"/>
    <property type="molecule type" value="Genomic_DNA"/>
</dbReference>
<evidence type="ECO:0000313" key="1">
    <source>
        <dbReference type="EMBL" id="PUU82645.1"/>
    </source>
</evidence>
<gene>
    <name evidence="1" type="ORF">B9Z19DRAFT_1120413</name>
</gene>
<protein>
    <submittedName>
        <fullName evidence="1">Uncharacterized protein</fullName>
    </submittedName>
</protein>
<proteinExistence type="predicted"/>
<dbReference type="AlphaFoldDB" id="A0A2T7A4Q0"/>
<keyword evidence="2" id="KW-1185">Reference proteome</keyword>
<accession>A0A2T7A4Q0</accession>
<comment type="caution">
    <text evidence="1">The sequence shown here is derived from an EMBL/GenBank/DDBJ whole genome shotgun (WGS) entry which is preliminary data.</text>
</comment>
<name>A0A2T7A4Q0_TUBBO</name>
<dbReference type="STRING" id="42251.A0A2T7A4Q0"/>
<evidence type="ECO:0000313" key="2">
    <source>
        <dbReference type="Proteomes" id="UP000244722"/>
    </source>
</evidence>
<sequence length="412" mass="44204">MSVVIKGISDIATVVLISDSPTLATALPLLLPDPPSNITTHVLTSTAYLTSTTSVTPTVTITINEVLDETLTTTSDTIHRDAIHTPIPFQAPAAALPPSTTHTTTTTTSVMVYSTLTYTETSVTAICSGARCPPTTTISPECGGTAYSWANKELELQGQALANCKARLASIASRDIVDCPALKEYNSARVAIKREIDYALGHRGSCRHYPIASMLTNDFVGLGVKLGFDIWTLVHGERAVKPPLWDRLLEPPPNPLGGIINNPLEGPNFGDGTTNFGTPMWEYQPPALQHPLVPPQQIHLLLTPLVENGNGNSKGNGSSNGNGGGKAFMTSINVMDLKRYDDGVRIVCTRVVTRNIQIVRPNVSEMNTSLWRLFGPSSRAIYENAISCDKAEAKPDEVYAGILADVMGLEEL</sequence>
<dbReference type="Proteomes" id="UP000244722">
    <property type="component" value="Unassembled WGS sequence"/>
</dbReference>